<evidence type="ECO:0000256" key="1">
    <source>
        <dbReference type="ARBA" id="ARBA00003761"/>
    </source>
</evidence>
<dbReference type="PROSITE" id="PS50979">
    <property type="entry name" value="BC"/>
    <property type="match status" value="1"/>
</dbReference>
<dbReference type="PANTHER" id="PTHR18866:SF128">
    <property type="entry name" value="UREA AMIDOLYASE"/>
    <property type="match status" value="1"/>
</dbReference>
<comment type="caution">
    <text evidence="13">The sequence shown here is derived from an EMBL/GenBank/DDBJ whole genome shotgun (WGS) entry which is preliminary data.</text>
</comment>
<dbReference type="PANTHER" id="PTHR18866">
    <property type="entry name" value="CARBOXYLASE:PYRUVATE/ACETYL-COA/PROPIONYL-COA CARBOXYLASE"/>
    <property type="match status" value="1"/>
</dbReference>
<comment type="subunit">
    <text evidence="3">Acetyl-CoA carboxylase is a heterohexamer of biotin carboxyl carrier protein, biotin carboxylase and the two subunits of carboxyl transferase in a 2:2 complex.</text>
</comment>
<dbReference type="GO" id="GO:0004075">
    <property type="term" value="F:biotin carboxylase activity"/>
    <property type="evidence" value="ECO:0007669"/>
    <property type="project" value="UniProtKB-EC"/>
</dbReference>
<organism evidence="13 14">
    <name type="scientific">Desulfocucumis palustris</name>
    <dbReference type="NCBI Taxonomy" id="1898651"/>
    <lineage>
        <taxon>Bacteria</taxon>
        <taxon>Bacillati</taxon>
        <taxon>Bacillota</taxon>
        <taxon>Clostridia</taxon>
        <taxon>Eubacteriales</taxon>
        <taxon>Desulfocucumaceae</taxon>
        <taxon>Desulfocucumis</taxon>
    </lineage>
</organism>
<dbReference type="GO" id="GO:0005524">
    <property type="term" value="F:ATP binding"/>
    <property type="evidence" value="ECO:0007669"/>
    <property type="project" value="UniProtKB-UniRule"/>
</dbReference>
<feature type="domain" description="Biotin carboxylation" evidence="12">
    <location>
        <begin position="3"/>
        <end position="447"/>
    </location>
</feature>
<dbReference type="EC" id="6.3.4.14" evidence="4"/>
<dbReference type="FunFam" id="3.30.470.20:FF:000028">
    <property type="entry name" value="Methylcrotonoyl-CoA carboxylase subunit alpha, mitochondrial"/>
    <property type="match status" value="1"/>
</dbReference>
<evidence type="ECO:0000256" key="9">
    <source>
        <dbReference type="ARBA" id="ARBA00048600"/>
    </source>
</evidence>
<dbReference type="FunFam" id="3.40.50.20:FF:000010">
    <property type="entry name" value="Propionyl-CoA carboxylase subunit alpha"/>
    <property type="match status" value="1"/>
</dbReference>
<dbReference type="EMBL" id="BFAV01000157">
    <property type="protein sequence ID" value="GBF35120.1"/>
    <property type="molecule type" value="Genomic_DNA"/>
</dbReference>
<protein>
    <recommendedName>
        <fullName evidence="4">biotin carboxylase</fullName>
        <ecNumber evidence="4">6.3.4.14</ecNumber>
    </recommendedName>
</protein>
<evidence type="ECO:0000256" key="4">
    <source>
        <dbReference type="ARBA" id="ARBA00013263"/>
    </source>
</evidence>
<dbReference type="Pfam" id="PF02786">
    <property type="entry name" value="CPSase_L_D2"/>
    <property type="match status" value="1"/>
</dbReference>
<dbReference type="InterPro" id="IPR016185">
    <property type="entry name" value="PreATP-grasp_dom_sf"/>
</dbReference>
<evidence type="ECO:0000256" key="5">
    <source>
        <dbReference type="ARBA" id="ARBA00022598"/>
    </source>
</evidence>
<keyword evidence="5" id="KW-0436">Ligase</keyword>
<evidence type="ECO:0000313" key="14">
    <source>
        <dbReference type="Proteomes" id="UP000239549"/>
    </source>
</evidence>
<evidence type="ECO:0000259" key="11">
    <source>
        <dbReference type="PROSITE" id="PS50975"/>
    </source>
</evidence>
<keyword evidence="7 10" id="KW-0067">ATP-binding</keyword>
<dbReference type="AlphaFoldDB" id="A0A2L2XG48"/>
<evidence type="ECO:0000313" key="13">
    <source>
        <dbReference type="EMBL" id="GBF35120.1"/>
    </source>
</evidence>
<dbReference type="InterPro" id="IPR011764">
    <property type="entry name" value="Biotin_carboxylation_dom"/>
</dbReference>
<dbReference type="PROSITE" id="PS50975">
    <property type="entry name" value="ATP_GRASP"/>
    <property type="match status" value="1"/>
</dbReference>
<dbReference type="Pfam" id="PF02785">
    <property type="entry name" value="Biotin_carb_C"/>
    <property type="match status" value="1"/>
</dbReference>
<feature type="domain" description="ATP-grasp" evidence="11">
    <location>
        <begin position="122"/>
        <end position="319"/>
    </location>
</feature>
<dbReference type="GO" id="GO:0046872">
    <property type="term" value="F:metal ion binding"/>
    <property type="evidence" value="ECO:0007669"/>
    <property type="project" value="InterPro"/>
</dbReference>
<evidence type="ECO:0000256" key="3">
    <source>
        <dbReference type="ARBA" id="ARBA00011750"/>
    </source>
</evidence>
<dbReference type="PROSITE" id="PS00867">
    <property type="entry name" value="CPSASE_2"/>
    <property type="match status" value="1"/>
</dbReference>
<keyword evidence="8" id="KW-0092">Biotin</keyword>
<dbReference type="InterPro" id="IPR005479">
    <property type="entry name" value="CPAse_ATP-bd"/>
</dbReference>
<evidence type="ECO:0000259" key="12">
    <source>
        <dbReference type="PROSITE" id="PS50979"/>
    </source>
</evidence>
<dbReference type="NCBIfam" id="NF006367">
    <property type="entry name" value="PRK08591.1"/>
    <property type="match status" value="1"/>
</dbReference>
<dbReference type="SUPFAM" id="SSF56059">
    <property type="entry name" value="Glutathione synthetase ATP-binding domain-like"/>
    <property type="match status" value="1"/>
</dbReference>
<dbReference type="InterPro" id="IPR005482">
    <property type="entry name" value="Biotin_COase_C"/>
</dbReference>
<name>A0A2L2XG48_9FIRM</name>
<dbReference type="InterPro" id="IPR011761">
    <property type="entry name" value="ATP-grasp"/>
</dbReference>
<comment type="pathway">
    <text evidence="2">Lipid metabolism; malonyl-CoA biosynthesis; malonyl-CoA from acetyl-CoA: step 1/1.</text>
</comment>
<sequence>MGMFKKILIANRGEIAVRILKACRELGIPAATVYSEADREALHVVSSPEAHLIGPAPALKSYLNMAEIIRVARSCGADAIHPGYGFLAENAGFAGACAGAGIAFIGPGPEAIAQMGLKVQSRRLAREAGVPVVPGSGGALETLAEARAQASRLGYPVMLKASAGGGGIGLQLVLREENLERAYKTCRERAAAGFGNPGVYLEKYIARPRHVEIQVFADKQGNVIYLGERECSVQRRHQKIMEESPSPLADDVLRARMGEDAVRLAGSIGYLGAGTVEFLVDDAKNHYFLEMNTRLQVEHPVTETVTGIDLVIEQIRVAAGCPLSVRQEDVKIKGHSLECRLYAEDPSNFRPSTGVLEEARFPAAEKIRVDRGVQRGYRVTPYYDSLLAKVISRGDTREESLDLMRDALKEIKITGVKTNIDLLIKVIAHPEFRKGNLSTDFIERFAGCLLGRASSGKAVGN</sequence>
<dbReference type="SUPFAM" id="SSF51246">
    <property type="entry name" value="Rudiment single hybrid motif"/>
    <property type="match status" value="1"/>
</dbReference>
<dbReference type="SMART" id="SM00878">
    <property type="entry name" value="Biotin_carb_C"/>
    <property type="match status" value="1"/>
</dbReference>
<dbReference type="SUPFAM" id="SSF52440">
    <property type="entry name" value="PreATP-grasp domain"/>
    <property type="match status" value="1"/>
</dbReference>
<dbReference type="Gene3D" id="3.30.470.20">
    <property type="entry name" value="ATP-grasp fold, B domain"/>
    <property type="match status" value="1"/>
</dbReference>
<accession>A0A2L2XG48</accession>
<keyword evidence="6 10" id="KW-0547">Nucleotide-binding</keyword>
<dbReference type="InterPro" id="IPR005481">
    <property type="entry name" value="BC-like_N"/>
</dbReference>
<evidence type="ECO:0000256" key="6">
    <source>
        <dbReference type="ARBA" id="ARBA00022741"/>
    </source>
</evidence>
<reference evidence="14" key="1">
    <citation type="submission" date="2018-02" db="EMBL/GenBank/DDBJ databases">
        <title>Genome sequence of Desulfocucumis palustris strain NAW-5.</title>
        <authorList>
            <person name="Watanabe M."/>
            <person name="Kojima H."/>
            <person name="Fukui M."/>
        </authorList>
    </citation>
    <scope>NUCLEOTIDE SEQUENCE [LARGE SCALE GENOMIC DNA]</scope>
    <source>
        <strain evidence="14">NAW-5</strain>
    </source>
</reference>
<comment type="catalytic activity">
    <reaction evidence="9">
        <text>N(6)-biotinyl-L-lysyl-[protein] + hydrogencarbonate + ATP = N(6)-carboxybiotinyl-L-lysyl-[protein] + ADP + phosphate + H(+)</text>
        <dbReference type="Rhea" id="RHEA:13501"/>
        <dbReference type="Rhea" id="RHEA-COMP:10505"/>
        <dbReference type="Rhea" id="RHEA-COMP:10506"/>
        <dbReference type="ChEBI" id="CHEBI:15378"/>
        <dbReference type="ChEBI" id="CHEBI:17544"/>
        <dbReference type="ChEBI" id="CHEBI:30616"/>
        <dbReference type="ChEBI" id="CHEBI:43474"/>
        <dbReference type="ChEBI" id="CHEBI:83144"/>
        <dbReference type="ChEBI" id="CHEBI:83145"/>
        <dbReference type="ChEBI" id="CHEBI:456216"/>
        <dbReference type="EC" id="6.3.4.14"/>
    </reaction>
</comment>
<keyword evidence="14" id="KW-1185">Reference proteome</keyword>
<dbReference type="PROSITE" id="PS00866">
    <property type="entry name" value="CPSASE_1"/>
    <property type="match status" value="1"/>
</dbReference>
<dbReference type="InterPro" id="IPR011054">
    <property type="entry name" value="Rudment_hybrid_motif"/>
</dbReference>
<dbReference type="Proteomes" id="UP000239549">
    <property type="component" value="Unassembled WGS sequence"/>
</dbReference>
<comment type="function">
    <text evidence="1">This protein is a component of the acetyl coenzyme A carboxylase complex; first, biotin carboxylase catalyzes the carboxylation of the carrier protein and then the transcarboxylase transfers the carboxyl group to form malonyl-CoA.</text>
</comment>
<proteinExistence type="predicted"/>
<evidence type="ECO:0000256" key="7">
    <source>
        <dbReference type="ARBA" id="ARBA00022840"/>
    </source>
</evidence>
<gene>
    <name evidence="13" type="ORF">DCCM_4243</name>
</gene>
<dbReference type="Pfam" id="PF00289">
    <property type="entry name" value="Biotin_carb_N"/>
    <property type="match status" value="1"/>
</dbReference>
<evidence type="ECO:0000256" key="2">
    <source>
        <dbReference type="ARBA" id="ARBA00004956"/>
    </source>
</evidence>
<evidence type="ECO:0000256" key="10">
    <source>
        <dbReference type="PROSITE-ProRule" id="PRU00409"/>
    </source>
</evidence>
<evidence type="ECO:0000256" key="8">
    <source>
        <dbReference type="ARBA" id="ARBA00023267"/>
    </source>
</evidence>
<dbReference type="InterPro" id="IPR050856">
    <property type="entry name" value="Biotin_carboxylase_complex"/>
</dbReference>